<dbReference type="Pfam" id="PF12902">
    <property type="entry name" value="Ferritin-like"/>
    <property type="match status" value="1"/>
</dbReference>
<name>A0ABN3NR26_9ACTN</name>
<evidence type="ECO:0000259" key="1">
    <source>
        <dbReference type="Pfam" id="PF12902"/>
    </source>
</evidence>
<proteinExistence type="predicted"/>
<protein>
    <recommendedName>
        <fullName evidence="1">Iminophenyl-pyruvate dimer synthase domain-containing protein</fullName>
    </recommendedName>
</protein>
<dbReference type="Gene3D" id="1.20.1260.10">
    <property type="match status" value="1"/>
</dbReference>
<reference evidence="2 3" key="1">
    <citation type="journal article" date="2019" name="Int. J. Syst. Evol. Microbiol.">
        <title>The Global Catalogue of Microorganisms (GCM) 10K type strain sequencing project: providing services to taxonomists for standard genome sequencing and annotation.</title>
        <authorList>
            <consortium name="The Broad Institute Genomics Platform"/>
            <consortium name="The Broad Institute Genome Sequencing Center for Infectious Disease"/>
            <person name="Wu L."/>
            <person name="Ma J."/>
        </authorList>
    </citation>
    <scope>NUCLEOTIDE SEQUENCE [LARGE SCALE GENOMIC DNA]</scope>
    <source>
        <strain evidence="2 3">JCM 3367</strain>
    </source>
</reference>
<dbReference type="InterPro" id="IPR009078">
    <property type="entry name" value="Ferritin-like_SF"/>
</dbReference>
<evidence type="ECO:0000313" key="2">
    <source>
        <dbReference type="EMBL" id="GAA2531309.1"/>
    </source>
</evidence>
<dbReference type="InterPro" id="IPR013783">
    <property type="entry name" value="Ig-like_fold"/>
</dbReference>
<dbReference type="InterPro" id="IPR012347">
    <property type="entry name" value="Ferritin-like"/>
</dbReference>
<dbReference type="SUPFAM" id="SSF47240">
    <property type="entry name" value="Ferritin-like"/>
    <property type="match status" value="1"/>
</dbReference>
<dbReference type="EMBL" id="BAAARY010000025">
    <property type="protein sequence ID" value="GAA2531309.1"/>
    <property type="molecule type" value="Genomic_DNA"/>
</dbReference>
<dbReference type="PANTHER" id="PTHR34400">
    <property type="match status" value="1"/>
</dbReference>
<keyword evidence="3" id="KW-1185">Reference proteome</keyword>
<sequence length="916" mass="100595">MSYVGYPRLNFAGTFQADISTVNNVVHYYDNNNFEPRFQRPVYFANNKLIDENGLFNPRGSGAFRLADMHIRSGLRPDGTLLDKPGSDPVVGAVLRQAGHRVDAKMVDIDQRDQTTPGIYGMRLSIVDGTDTELLQADLEPSWIEDLWRRGPGIPLPAGTNASAGFTSVLKNLQWADDLSSPLLRDLRAKTDENLLSIRFVLDGYAVDLVDYGPAHTYGRMVGCIGPYHSGEPRRFVAGRRLRRVSGNSMWDASARVDEKASTVFIDLANSWPTSSKGGPLADLGVVQLAVLKEDGTPEVLAPVPGTDSSFLEGRAGIAAVPLKADQLVDIESRRLALVNSANPPQLLLAEATDGIWVHADETVHRLYPADPYATVTTDVHVTKFGRPAAGVTVTVTAAKPTSTVDFPATLTTDARGRASLRLTAKAPQTEAAIEGVTSALLLGSADRPNQPDSRVAILVFSSHDAPKRPTWNRDVWPIFQQYANLYPVMGGLFDLGNYRHVVEQKTYIKRTLLAPIDSPTHMPVSRDLSPGKRDMIVKWLDTKPVPPILEITSRQELKAVLQQALLLEQATIPLYSAALFSIKPGYNEAIRKLIRGVLLEEMQHMAQVCNILNAIGGTPQIGRPGLVPTYPGKLPGPVLPDVKVRLRRLSLDHVKNVFMAIEQPVHPTVGGQQFRGSVIPKDSVQVDKAGRVQKAEAGAMKDMQNFFTQAEYQPMTIGWYYNQIARAIIKFDDGKLFTGNRDRQVGWPDAPRTLYQVTDRRSALLGILQIIEQGEASPHDLNGDSVGDPEELGHYYRFAEIVNGRQLIRSGNKWVYEGAEIPFDPTGVYPVVDDADSYRLLDGSVGRRESLRCDESYTKMLGALNRVFNGHPEEMDGAVALMGQLQVQAKRLFEIPSAEGADTVLGPAFQSPAPR</sequence>
<comment type="caution">
    <text evidence="2">The sequence shown here is derived from an EMBL/GenBank/DDBJ whole genome shotgun (WGS) entry which is preliminary data.</text>
</comment>
<dbReference type="Gene3D" id="2.60.40.10">
    <property type="entry name" value="Immunoglobulins"/>
    <property type="match status" value="1"/>
</dbReference>
<dbReference type="CDD" id="cd00657">
    <property type="entry name" value="Ferritin_like"/>
    <property type="match status" value="1"/>
</dbReference>
<accession>A0ABN3NR26</accession>
<organism evidence="2 3">
    <name type="scientific">Pilimelia columellifera subsp. columellifera</name>
    <dbReference type="NCBI Taxonomy" id="706583"/>
    <lineage>
        <taxon>Bacteria</taxon>
        <taxon>Bacillati</taxon>
        <taxon>Actinomycetota</taxon>
        <taxon>Actinomycetes</taxon>
        <taxon>Micromonosporales</taxon>
        <taxon>Micromonosporaceae</taxon>
        <taxon>Pilimelia</taxon>
    </lineage>
</organism>
<gene>
    <name evidence="2" type="ORF">GCM10010201_33560</name>
</gene>
<dbReference type="Proteomes" id="UP001499978">
    <property type="component" value="Unassembled WGS sequence"/>
</dbReference>
<dbReference type="PANTHER" id="PTHR34400:SF4">
    <property type="entry name" value="MEMBRANE PROTEIN"/>
    <property type="match status" value="1"/>
</dbReference>
<evidence type="ECO:0000313" key="3">
    <source>
        <dbReference type="Proteomes" id="UP001499978"/>
    </source>
</evidence>
<dbReference type="InterPro" id="IPR026820">
    <property type="entry name" value="VioB/RebD_dom"/>
</dbReference>
<dbReference type="RefSeq" id="WP_344174223.1">
    <property type="nucleotide sequence ID" value="NZ_BAAARY010000025.1"/>
</dbReference>
<feature type="domain" description="Iminophenyl-pyruvate dimer synthase" evidence="1">
    <location>
        <begin position="562"/>
        <end position="803"/>
    </location>
</feature>